<gene>
    <name evidence="2" type="primary">cheW_2</name>
    <name evidence="2" type="ORF">IZ6_29800</name>
</gene>
<protein>
    <submittedName>
        <fullName evidence="2">Chemotaxis protein CheW</fullName>
    </submittedName>
</protein>
<dbReference type="GO" id="GO:0005829">
    <property type="term" value="C:cytosol"/>
    <property type="evidence" value="ECO:0007669"/>
    <property type="project" value="TreeGrafter"/>
</dbReference>
<dbReference type="InterPro" id="IPR039315">
    <property type="entry name" value="CheW"/>
</dbReference>
<dbReference type="PROSITE" id="PS50851">
    <property type="entry name" value="CHEW"/>
    <property type="match status" value="1"/>
</dbReference>
<proteinExistence type="predicted"/>
<evidence type="ECO:0000259" key="1">
    <source>
        <dbReference type="PROSITE" id="PS50851"/>
    </source>
</evidence>
<dbReference type="PANTHER" id="PTHR22617">
    <property type="entry name" value="CHEMOTAXIS SENSOR HISTIDINE KINASE-RELATED"/>
    <property type="match status" value="1"/>
</dbReference>
<dbReference type="SMART" id="SM00260">
    <property type="entry name" value="CheW"/>
    <property type="match status" value="1"/>
</dbReference>
<dbReference type="PANTHER" id="PTHR22617:SF23">
    <property type="entry name" value="CHEMOTAXIS PROTEIN CHEW"/>
    <property type="match status" value="1"/>
</dbReference>
<dbReference type="AlphaFoldDB" id="A0A6S6QXI4"/>
<dbReference type="RefSeq" id="WP_222875835.1">
    <property type="nucleotide sequence ID" value="NZ_AP023361.1"/>
</dbReference>
<dbReference type="KEGG" id="tso:IZ6_29800"/>
<dbReference type="Gene3D" id="2.30.30.40">
    <property type="entry name" value="SH3 Domains"/>
    <property type="match status" value="1"/>
</dbReference>
<feature type="domain" description="CheW-like" evidence="1">
    <location>
        <begin position="27"/>
        <end position="164"/>
    </location>
</feature>
<evidence type="ECO:0000313" key="2">
    <source>
        <dbReference type="EMBL" id="BCJ92245.1"/>
    </source>
</evidence>
<sequence>MTVDTIATRRFERAWPSAAAADARNPDDPWLVYRAGGQLHALPISCIVEIMRPQPIVPVEGAPDYILGLSIIRGQPVPIVDVGRLIGGKASMCSRIVTVRLGARTVGLCADAVLGKQQIGRATLARLPPLLSRVATTAIDEVGTLDREFLFVLQGGCLIPEDILDCLEAAGTAR</sequence>
<dbReference type="Pfam" id="PF01584">
    <property type="entry name" value="CheW"/>
    <property type="match status" value="1"/>
</dbReference>
<dbReference type="InterPro" id="IPR002545">
    <property type="entry name" value="CheW-lke_dom"/>
</dbReference>
<dbReference type="EMBL" id="AP023361">
    <property type="protein sequence ID" value="BCJ92245.1"/>
    <property type="molecule type" value="Genomic_DNA"/>
</dbReference>
<reference evidence="2 3" key="1">
    <citation type="submission" date="2020-08" db="EMBL/GenBank/DDBJ databases">
        <title>Genome sequence of Rhizobiales bacterium strain IZ6.</title>
        <authorList>
            <person name="Nakai R."/>
            <person name="Naganuma T."/>
        </authorList>
    </citation>
    <scope>NUCLEOTIDE SEQUENCE [LARGE SCALE GENOMIC DNA]</scope>
    <source>
        <strain evidence="2 3">IZ6</strain>
    </source>
</reference>
<keyword evidence="3" id="KW-1185">Reference proteome</keyword>
<evidence type="ECO:0000313" key="3">
    <source>
        <dbReference type="Proteomes" id="UP000515317"/>
    </source>
</evidence>
<dbReference type="InterPro" id="IPR036061">
    <property type="entry name" value="CheW-like_dom_sf"/>
</dbReference>
<dbReference type="Gene3D" id="2.40.50.180">
    <property type="entry name" value="CheA-289, Domain 4"/>
    <property type="match status" value="1"/>
</dbReference>
<organism evidence="2 3">
    <name type="scientific">Terrihabitans soli</name>
    <dbReference type="NCBI Taxonomy" id="708113"/>
    <lineage>
        <taxon>Bacteria</taxon>
        <taxon>Pseudomonadati</taxon>
        <taxon>Pseudomonadota</taxon>
        <taxon>Alphaproteobacteria</taxon>
        <taxon>Hyphomicrobiales</taxon>
        <taxon>Terrihabitans</taxon>
    </lineage>
</organism>
<dbReference type="GO" id="GO:0006935">
    <property type="term" value="P:chemotaxis"/>
    <property type="evidence" value="ECO:0007669"/>
    <property type="project" value="InterPro"/>
</dbReference>
<name>A0A6S6QXI4_9HYPH</name>
<dbReference type="SUPFAM" id="SSF50341">
    <property type="entry name" value="CheW-like"/>
    <property type="match status" value="1"/>
</dbReference>
<dbReference type="Proteomes" id="UP000515317">
    <property type="component" value="Chromosome"/>
</dbReference>
<accession>A0A6S6QXI4</accession>
<dbReference type="GO" id="GO:0007165">
    <property type="term" value="P:signal transduction"/>
    <property type="evidence" value="ECO:0007669"/>
    <property type="project" value="InterPro"/>
</dbReference>